<accession>A0ABR2PEW6</accession>
<dbReference type="EMBL" id="JBBPBN010000062">
    <property type="protein sequence ID" value="KAK8986823.1"/>
    <property type="molecule type" value="Genomic_DNA"/>
</dbReference>
<evidence type="ECO:0000313" key="2">
    <source>
        <dbReference type="Proteomes" id="UP001396334"/>
    </source>
</evidence>
<keyword evidence="2" id="KW-1185">Reference proteome</keyword>
<proteinExistence type="predicted"/>
<sequence>MDPGSSSTMAVDNIQGTRDTSLVSNEDVQLSFNKKVRPFLFVASWQEHPALADFITKKRKKAKLIRRIRGIEHALHHRHSKFLVELNLSLRNELKIVLLQEESLWI</sequence>
<protein>
    <submittedName>
        <fullName evidence="1">Uncharacterized protein</fullName>
    </submittedName>
</protein>
<dbReference type="Proteomes" id="UP001396334">
    <property type="component" value="Unassembled WGS sequence"/>
</dbReference>
<gene>
    <name evidence="1" type="ORF">V6N11_037749</name>
</gene>
<comment type="caution">
    <text evidence="1">The sequence shown here is derived from an EMBL/GenBank/DDBJ whole genome shotgun (WGS) entry which is preliminary data.</text>
</comment>
<name>A0ABR2PEW6_9ROSI</name>
<reference evidence="1 2" key="1">
    <citation type="journal article" date="2024" name="G3 (Bethesda)">
        <title>Genome assembly of Hibiscus sabdariffa L. provides insights into metabolisms of medicinal natural products.</title>
        <authorList>
            <person name="Kim T."/>
        </authorList>
    </citation>
    <scope>NUCLEOTIDE SEQUENCE [LARGE SCALE GENOMIC DNA]</scope>
    <source>
        <strain evidence="1">TK-2024</strain>
        <tissue evidence="1">Old leaves</tissue>
    </source>
</reference>
<organism evidence="1 2">
    <name type="scientific">Hibiscus sabdariffa</name>
    <name type="common">roselle</name>
    <dbReference type="NCBI Taxonomy" id="183260"/>
    <lineage>
        <taxon>Eukaryota</taxon>
        <taxon>Viridiplantae</taxon>
        <taxon>Streptophyta</taxon>
        <taxon>Embryophyta</taxon>
        <taxon>Tracheophyta</taxon>
        <taxon>Spermatophyta</taxon>
        <taxon>Magnoliopsida</taxon>
        <taxon>eudicotyledons</taxon>
        <taxon>Gunneridae</taxon>
        <taxon>Pentapetalae</taxon>
        <taxon>rosids</taxon>
        <taxon>malvids</taxon>
        <taxon>Malvales</taxon>
        <taxon>Malvaceae</taxon>
        <taxon>Malvoideae</taxon>
        <taxon>Hibiscus</taxon>
    </lineage>
</organism>
<evidence type="ECO:0000313" key="1">
    <source>
        <dbReference type="EMBL" id="KAK8986823.1"/>
    </source>
</evidence>